<feature type="signal peptide" evidence="3">
    <location>
        <begin position="1"/>
        <end position="32"/>
    </location>
</feature>
<dbReference type="GeneID" id="39579345"/>
<proteinExistence type="inferred from homology"/>
<dbReference type="InterPro" id="IPR037457">
    <property type="entry name" value="M28_QC"/>
</dbReference>
<organism evidence="5 6">
    <name type="scientific">Sodiomyces alkalinus (strain CBS 110278 / VKM F-3762 / F11)</name>
    <name type="common">Alkaliphilic filamentous fungus</name>
    <dbReference type="NCBI Taxonomy" id="1314773"/>
    <lineage>
        <taxon>Eukaryota</taxon>
        <taxon>Fungi</taxon>
        <taxon>Dikarya</taxon>
        <taxon>Ascomycota</taxon>
        <taxon>Pezizomycotina</taxon>
        <taxon>Sordariomycetes</taxon>
        <taxon>Hypocreomycetidae</taxon>
        <taxon>Glomerellales</taxon>
        <taxon>Plectosphaerellaceae</taxon>
        <taxon>Sodiomyces</taxon>
    </lineage>
</organism>
<feature type="domain" description="Peptidase M28" evidence="4">
    <location>
        <begin position="131"/>
        <end position="360"/>
    </location>
</feature>
<protein>
    <recommendedName>
        <fullName evidence="3">Peptide hydrolase</fullName>
        <ecNumber evidence="3">3.4.-.-</ecNumber>
    </recommendedName>
</protein>
<keyword evidence="2" id="KW-0012">Acyltransferase</keyword>
<dbReference type="SUPFAM" id="SSF53187">
    <property type="entry name" value="Zn-dependent exopeptidases"/>
    <property type="match status" value="1"/>
</dbReference>
<dbReference type="PANTHER" id="PTHR12283:SF2">
    <property type="entry name" value="PEPTIDE HYDROLASE"/>
    <property type="match status" value="1"/>
</dbReference>
<keyword evidence="1 5" id="KW-0808">Transferase</keyword>
<sequence>MRYSSNARLSLRMGHLFLALTAFLFHVAPSHAYTQLDDDALRAIPSGGDDFDIASGSLLAPILIPRVPGTEGSARVQEHFVSFFRDNLPEWTVEWHNSTSKTPATGDEEKPFRNLIFRRDPPWAKVGDVGRLTLVAHYDSMYKPEGFIGATDSAAPCAMLMHVARGVDAALTKKWETMQASGDFGMGLEEEVGVQILLLDGEEAWVRWSDTDSVYGSRALAESWETETYPAMSVFKHPIHSISLFVLLDLLGAKDPSVPSYFRTTHWAYRNMAKIEDRMRNLGMLEAEPDDMFLPDMDKPSTDFRRAFIEDDHVPFMARGVDILHMIPAPFPRVWHTMDDNGENLDLPTVRDWARIVTAFTAEWLEIGDYLPKKSEQEAKRELLSGHKTEL</sequence>
<evidence type="ECO:0000313" key="5">
    <source>
        <dbReference type="EMBL" id="ROT34975.1"/>
    </source>
</evidence>
<dbReference type="FunFam" id="3.40.630.10:FF:000074">
    <property type="entry name" value="Peptide hydrolase"/>
    <property type="match status" value="1"/>
</dbReference>
<dbReference type="CDD" id="cd03880">
    <property type="entry name" value="M28_QC_like"/>
    <property type="match status" value="1"/>
</dbReference>
<comment type="similarity">
    <text evidence="3">Belongs to the peptidase M28 family.</text>
</comment>
<dbReference type="EC" id="3.4.-.-" evidence="3"/>
<dbReference type="PANTHER" id="PTHR12283">
    <property type="entry name" value="GLUTAMINYL-PEPTIDE CYCLOTRANSFERASE"/>
    <property type="match status" value="1"/>
</dbReference>
<dbReference type="AlphaFoldDB" id="A0A3N2PKD8"/>
<keyword evidence="3" id="KW-0479">Metal-binding</keyword>
<keyword evidence="6" id="KW-1185">Reference proteome</keyword>
<dbReference type="Gene3D" id="3.40.630.10">
    <property type="entry name" value="Zn peptidases"/>
    <property type="match status" value="1"/>
</dbReference>
<dbReference type="Proteomes" id="UP000272025">
    <property type="component" value="Unassembled WGS sequence"/>
</dbReference>
<dbReference type="InterPro" id="IPR007484">
    <property type="entry name" value="Peptidase_M28"/>
</dbReference>
<dbReference type="GO" id="GO:0008233">
    <property type="term" value="F:peptidase activity"/>
    <property type="evidence" value="ECO:0007669"/>
    <property type="project" value="UniProtKB-KW"/>
</dbReference>
<gene>
    <name evidence="5" type="ORF">SODALDRAFT_329175</name>
</gene>
<keyword evidence="3" id="KW-0732">Signal</keyword>
<evidence type="ECO:0000256" key="2">
    <source>
        <dbReference type="ARBA" id="ARBA00023315"/>
    </source>
</evidence>
<evidence type="ECO:0000256" key="1">
    <source>
        <dbReference type="ARBA" id="ARBA00022679"/>
    </source>
</evidence>
<keyword evidence="3" id="KW-0862">Zinc</keyword>
<dbReference type="GO" id="GO:0006508">
    <property type="term" value="P:proteolysis"/>
    <property type="evidence" value="ECO:0007669"/>
    <property type="project" value="UniProtKB-KW"/>
</dbReference>
<reference evidence="5 6" key="1">
    <citation type="journal article" date="2018" name="Mol. Ecol.">
        <title>The obligate alkalophilic soda-lake fungus Sodiomyces alkalinus has shifted to a protein diet.</title>
        <authorList>
            <person name="Grum-Grzhimaylo A.A."/>
            <person name="Falkoski D.L."/>
            <person name="van den Heuvel J."/>
            <person name="Valero-Jimenez C.A."/>
            <person name="Min B."/>
            <person name="Choi I.G."/>
            <person name="Lipzen A."/>
            <person name="Daum C.G."/>
            <person name="Aanen D.K."/>
            <person name="Tsang A."/>
            <person name="Henrissat B."/>
            <person name="Bilanenko E.N."/>
            <person name="de Vries R.P."/>
            <person name="van Kan J.A.L."/>
            <person name="Grigoriev I.V."/>
            <person name="Debets A.J.M."/>
        </authorList>
    </citation>
    <scope>NUCLEOTIDE SEQUENCE [LARGE SCALE GENOMIC DNA]</scope>
    <source>
        <strain evidence="5 6">F11</strain>
    </source>
</reference>
<keyword evidence="3" id="KW-0378">Hydrolase</keyword>
<feature type="chain" id="PRO_5017852682" description="Peptide hydrolase" evidence="3">
    <location>
        <begin position="33"/>
        <end position="391"/>
    </location>
</feature>
<name>A0A3N2PKD8_SODAK</name>
<evidence type="ECO:0000256" key="3">
    <source>
        <dbReference type="RuleBase" id="RU361240"/>
    </source>
</evidence>
<dbReference type="Pfam" id="PF04389">
    <property type="entry name" value="Peptidase_M28"/>
    <property type="match status" value="1"/>
</dbReference>
<dbReference type="EMBL" id="ML119062">
    <property type="protein sequence ID" value="ROT34975.1"/>
    <property type="molecule type" value="Genomic_DNA"/>
</dbReference>
<dbReference type="GO" id="GO:0008270">
    <property type="term" value="F:zinc ion binding"/>
    <property type="evidence" value="ECO:0007669"/>
    <property type="project" value="TreeGrafter"/>
</dbReference>
<evidence type="ECO:0000313" key="6">
    <source>
        <dbReference type="Proteomes" id="UP000272025"/>
    </source>
</evidence>
<dbReference type="OrthoDB" id="3907302at2759"/>
<keyword evidence="3" id="KW-0645">Protease</keyword>
<evidence type="ECO:0000259" key="4">
    <source>
        <dbReference type="Pfam" id="PF04389"/>
    </source>
</evidence>
<accession>A0A3N2PKD8</accession>
<dbReference type="RefSeq" id="XP_028462781.1">
    <property type="nucleotide sequence ID" value="XM_028610867.1"/>
</dbReference>
<dbReference type="GO" id="GO:0016603">
    <property type="term" value="F:glutaminyl-peptide cyclotransferase activity"/>
    <property type="evidence" value="ECO:0007669"/>
    <property type="project" value="InterPro"/>
</dbReference>
<dbReference type="InterPro" id="IPR040234">
    <property type="entry name" value="QC/QCL"/>
</dbReference>